<reference evidence="1" key="1">
    <citation type="journal article" date="2019" name="Sci. Rep.">
        <title>Draft genome of Tanacetum cinerariifolium, the natural source of mosquito coil.</title>
        <authorList>
            <person name="Yamashiro T."/>
            <person name="Shiraishi A."/>
            <person name="Satake H."/>
            <person name="Nakayama K."/>
        </authorList>
    </citation>
    <scope>NUCLEOTIDE SEQUENCE</scope>
</reference>
<evidence type="ECO:0000313" key="1">
    <source>
        <dbReference type="EMBL" id="GFD10366.1"/>
    </source>
</evidence>
<name>A0A699TMK7_TANCI</name>
<feature type="non-terminal residue" evidence="1">
    <location>
        <position position="86"/>
    </location>
</feature>
<comment type="caution">
    <text evidence="1">The sequence shown here is derived from an EMBL/GenBank/DDBJ whole genome shotgun (WGS) entry which is preliminary data.</text>
</comment>
<feature type="non-terminal residue" evidence="1">
    <location>
        <position position="1"/>
    </location>
</feature>
<accession>A0A699TMK7</accession>
<gene>
    <name evidence="1" type="ORF">Tci_882335</name>
</gene>
<dbReference type="EMBL" id="BKCJ011251779">
    <property type="protein sequence ID" value="GFD10366.1"/>
    <property type="molecule type" value="Genomic_DNA"/>
</dbReference>
<protein>
    <submittedName>
        <fullName evidence="1">Uncharacterized protein</fullName>
    </submittedName>
</protein>
<dbReference type="AlphaFoldDB" id="A0A699TMK7"/>
<sequence length="86" mass="9444">VKLRTSAFSMRFSRFDACAEPVVGAYCSRYCSLTQVGACSCKKRIVSWKFGNLPGVNLKSVPPLYTFRAPASMEEAAADIAAAWMR</sequence>
<proteinExistence type="predicted"/>
<organism evidence="1">
    <name type="scientific">Tanacetum cinerariifolium</name>
    <name type="common">Dalmatian daisy</name>
    <name type="synonym">Chrysanthemum cinerariifolium</name>
    <dbReference type="NCBI Taxonomy" id="118510"/>
    <lineage>
        <taxon>Eukaryota</taxon>
        <taxon>Viridiplantae</taxon>
        <taxon>Streptophyta</taxon>
        <taxon>Embryophyta</taxon>
        <taxon>Tracheophyta</taxon>
        <taxon>Spermatophyta</taxon>
        <taxon>Magnoliopsida</taxon>
        <taxon>eudicotyledons</taxon>
        <taxon>Gunneridae</taxon>
        <taxon>Pentapetalae</taxon>
        <taxon>asterids</taxon>
        <taxon>campanulids</taxon>
        <taxon>Asterales</taxon>
        <taxon>Asteraceae</taxon>
        <taxon>Asteroideae</taxon>
        <taxon>Anthemideae</taxon>
        <taxon>Anthemidinae</taxon>
        <taxon>Tanacetum</taxon>
    </lineage>
</organism>